<reference evidence="1 2" key="1">
    <citation type="journal article" date="2012" name="Genome Biol.">
        <title>Sequencing three crocodilian genomes to illuminate the evolution of archosaurs and amniotes.</title>
        <authorList>
            <person name="St John J.A."/>
            <person name="Braun E.L."/>
            <person name="Isberg S.R."/>
            <person name="Miles L.G."/>
            <person name="Chong A.Y."/>
            <person name="Gongora J."/>
            <person name="Dalzell P."/>
            <person name="Moran C."/>
            <person name="Bed'hom B."/>
            <person name="Abzhanov A."/>
            <person name="Burgess S.C."/>
            <person name="Cooksey A.M."/>
            <person name="Castoe T.A."/>
            <person name="Crawford N.G."/>
            <person name="Densmore L.D."/>
            <person name="Drew J.C."/>
            <person name="Edwards S.V."/>
            <person name="Faircloth B.C."/>
            <person name="Fujita M.K."/>
            <person name="Greenwold M.J."/>
            <person name="Hoffmann F.G."/>
            <person name="Howard J.M."/>
            <person name="Iguchi T."/>
            <person name="Janes D.E."/>
            <person name="Khan S.Y."/>
            <person name="Kohno S."/>
            <person name="de Koning A.J."/>
            <person name="Lance S.L."/>
            <person name="McCarthy F.M."/>
            <person name="McCormack J.E."/>
            <person name="Merchant M.E."/>
            <person name="Peterson D.G."/>
            <person name="Pollock D.D."/>
            <person name="Pourmand N."/>
            <person name="Raney B.J."/>
            <person name="Roessler K.A."/>
            <person name="Sanford J.R."/>
            <person name="Sawyer R.H."/>
            <person name="Schmidt C.J."/>
            <person name="Triplett E.W."/>
            <person name="Tuberville T.D."/>
            <person name="Venegas-Anaya M."/>
            <person name="Howard J.T."/>
            <person name="Jarvis E.D."/>
            <person name="Guillette L.J.Jr."/>
            <person name="Glenn T.C."/>
            <person name="Green R.E."/>
            <person name="Ray D.A."/>
        </authorList>
    </citation>
    <scope>NUCLEOTIDE SEQUENCE [LARGE SCALE GENOMIC DNA]</scope>
    <source>
        <strain evidence="1">KSC_2009_1</strain>
    </source>
</reference>
<organism evidence="1 2">
    <name type="scientific">Alligator mississippiensis</name>
    <name type="common">American alligator</name>
    <dbReference type="NCBI Taxonomy" id="8496"/>
    <lineage>
        <taxon>Eukaryota</taxon>
        <taxon>Metazoa</taxon>
        <taxon>Chordata</taxon>
        <taxon>Craniata</taxon>
        <taxon>Vertebrata</taxon>
        <taxon>Euteleostomi</taxon>
        <taxon>Archelosauria</taxon>
        <taxon>Archosauria</taxon>
        <taxon>Crocodylia</taxon>
        <taxon>Alligatoridae</taxon>
        <taxon>Alligatorinae</taxon>
        <taxon>Alligator</taxon>
    </lineage>
</organism>
<sequence length="106" mass="12288">MNQSSCRQLRSDYHQSVQRFDWTGMLLPSSRFPPPHSSVYSPYFALKIETLKGASLAVQQQCLWIGSQEQAMLSSFPENRSRGKLRRKRVQWQMDILSLSSLILKL</sequence>
<dbReference type="Proteomes" id="UP000050525">
    <property type="component" value="Unassembled WGS sequence"/>
</dbReference>
<dbReference type="AlphaFoldDB" id="A0A151NEW8"/>
<evidence type="ECO:0000313" key="1">
    <source>
        <dbReference type="EMBL" id="KYO35347.1"/>
    </source>
</evidence>
<name>A0A151NEW8_ALLMI</name>
<proteinExistence type="predicted"/>
<comment type="caution">
    <text evidence="1">The sequence shown here is derived from an EMBL/GenBank/DDBJ whole genome shotgun (WGS) entry which is preliminary data.</text>
</comment>
<accession>A0A151NEW8</accession>
<protein>
    <submittedName>
        <fullName evidence="1">Uncharacterized protein</fullName>
    </submittedName>
</protein>
<gene>
    <name evidence="1" type="ORF">Y1Q_0007935</name>
</gene>
<evidence type="ECO:0000313" key="2">
    <source>
        <dbReference type="Proteomes" id="UP000050525"/>
    </source>
</evidence>
<dbReference type="EMBL" id="AKHW03003201">
    <property type="protein sequence ID" value="KYO35347.1"/>
    <property type="molecule type" value="Genomic_DNA"/>
</dbReference>
<keyword evidence="2" id="KW-1185">Reference proteome</keyword>